<dbReference type="Gene3D" id="3.40.50.720">
    <property type="entry name" value="NAD(P)-binding Rossmann-like Domain"/>
    <property type="match status" value="1"/>
</dbReference>
<proteinExistence type="inferred from homology"/>
<evidence type="ECO:0000256" key="1">
    <source>
        <dbReference type="ARBA" id="ARBA00012962"/>
    </source>
</evidence>
<evidence type="ECO:0000256" key="3">
    <source>
        <dbReference type="ARBA" id="ARBA00022857"/>
    </source>
</evidence>
<evidence type="ECO:0000259" key="6">
    <source>
        <dbReference type="Pfam" id="PF01488"/>
    </source>
</evidence>
<gene>
    <name evidence="9" type="ORF">LCGC14_0715130</name>
</gene>
<dbReference type="GO" id="GO:0009073">
    <property type="term" value="P:aromatic amino acid family biosynthetic process"/>
    <property type="evidence" value="ECO:0007669"/>
    <property type="project" value="UniProtKB-KW"/>
</dbReference>
<dbReference type="InterPro" id="IPR011342">
    <property type="entry name" value="Shikimate_DH"/>
</dbReference>
<dbReference type="GO" id="GO:0009423">
    <property type="term" value="P:chorismate biosynthetic process"/>
    <property type="evidence" value="ECO:0007669"/>
    <property type="project" value="UniProtKB-UniPathway"/>
</dbReference>
<dbReference type="PANTHER" id="PTHR21089:SF1">
    <property type="entry name" value="BIFUNCTIONAL 3-DEHYDROQUINATE DEHYDRATASE_SHIKIMATE DEHYDROGENASE, CHLOROPLASTIC"/>
    <property type="match status" value="1"/>
</dbReference>
<organism evidence="9">
    <name type="scientific">marine sediment metagenome</name>
    <dbReference type="NCBI Taxonomy" id="412755"/>
    <lineage>
        <taxon>unclassified sequences</taxon>
        <taxon>metagenomes</taxon>
        <taxon>ecological metagenomes</taxon>
    </lineage>
</organism>
<feature type="domain" description="Quinate/shikimate 5-dehydrogenase/glutamyl-tRNA reductase" evidence="6">
    <location>
        <begin position="123"/>
        <end position="198"/>
    </location>
</feature>
<dbReference type="Pfam" id="PF01488">
    <property type="entry name" value="Shikimate_DH"/>
    <property type="match status" value="1"/>
</dbReference>
<dbReference type="InterPro" id="IPR013708">
    <property type="entry name" value="Shikimate_DH-bd_N"/>
</dbReference>
<protein>
    <recommendedName>
        <fullName evidence="1">shikimate dehydrogenase (NADP(+))</fullName>
        <ecNumber evidence="1">1.1.1.25</ecNumber>
    </recommendedName>
</protein>
<dbReference type="NCBIfam" id="NF001310">
    <property type="entry name" value="PRK00258.1-2"/>
    <property type="match status" value="1"/>
</dbReference>
<dbReference type="GO" id="GO:0008652">
    <property type="term" value="P:amino acid biosynthetic process"/>
    <property type="evidence" value="ECO:0007669"/>
    <property type="project" value="UniProtKB-KW"/>
</dbReference>
<name>A0A0F9QZ79_9ZZZZ</name>
<dbReference type="GO" id="GO:0004764">
    <property type="term" value="F:shikimate 3-dehydrogenase (NADP+) activity"/>
    <property type="evidence" value="ECO:0007669"/>
    <property type="project" value="UniProtKB-EC"/>
</dbReference>
<evidence type="ECO:0000256" key="4">
    <source>
        <dbReference type="ARBA" id="ARBA00023002"/>
    </source>
</evidence>
<dbReference type="AlphaFoldDB" id="A0A0F9QZ79"/>
<dbReference type="EC" id="1.1.1.25" evidence="1"/>
<dbReference type="InterPro" id="IPR046346">
    <property type="entry name" value="Aminoacid_DH-like_N_sf"/>
</dbReference>
<keyword evidence="2" id="KW-0028">Amino-acid biosynthesis</keyword>
<dbReference type="UniPathway" id="UPA00053">
    <property type="reaction ID" value="UER00087"/>
</dbReference>
<evidence type="ECO:0000256" key="2">
    <source>
        <dbReference type="ARBA" id="ARBA00022605"/>
    </source>
</evidence>
<dbReference type="InterPro" id="IPR036291">
    <property type="entry name" value="NAD(P)-bd_dom_sf"/>
</dbReference>
<evidence type="ECO:0000259" key="7">
    <source>
        <dbReference type="Pfam" id="PF08501"/>
    </source>
</evidence>
<evidence type="ECO:0000259" key="8">
    <source>
        <dbReference type="Pfam" id="PF18317"/>
    </source>
</evidence>
<keyword evidence="3" id="KW-0521">NADP</keyword>
<feature type="domain" description="SDH C-terminal" evidence="8">
    <location>
        <begin position="244"/>
        <end position="274"/>
    </location>
</feature>
<dbReference type="InterPro" id="IPR022893">
    <property type="entry name" value="Shikimate_DH_fam"/>
</dbReference>
<accession>A0A0F9QZ79</accession>
<comment type="caution">
    <text evidence="9">The sequence shown here is derived from an EMBL/GenBank/DDBJ whole genome shotgun (WGS) entry which is preliminary data.</text>
</comment>
<dbReference type="GO" id="GO:0019632">
    <property type="term" value="P:shikimate metabolic process"/>
    <property type="evidence" value="ECO:0007669"/>
    <property type="project" value="InterPro"/>
</dbReference>
<keyword evidence="4" id="KW-0560">Oxidoreductase</keyword>
<dbReference type="Pfam" id="PF08501">
    <property type="entry name" value="Shikimate_dh_N"/>
    <property type="match status" value="1"/>
</dbReference>
<dbReference type="GO" id="GO:0050661">
    <property type="term" value="F:NADP binding"/>
    <property type="evidence" value="ECO:0007669"/>
    <property type="project" value="InterPro"/>
</dbReference>
<evidence type="ECO:0000313" key="9">
    <source>
        <dbReference type="EMBL" id="KKN42252.1"/>
    </source>
</evidence>
<keyword evidence="5" id="KW-0057">Aromatic amino acid biosynthesis</keyword>
<dbReference type="FunFam" id="3.40.50.720:FF:000104">
    <property type="entry name" value="Shikimate dehydrogenase (NADP(+))"/>
    <property type="match status" value="1"/>
</dbReference>
<feature type="domain" description="Shikimate dehydrogenase substrate binding N-terminal" evidence="7">
    <location>
        <begin position="12"/>
        <end position="94"/>
    </location>
</feature>
<dbReference type="FunFam" id="3.40.50.10860:FF:000006">
    <property type="entry name" value="Shikimate dehydrogenase (NADP(+))"/>
    <property type="match status" value="1"/>
</dbReference>
<dbReference type="Pfam" id="PF18317">
    <property type="entry name" value="SDH_C"/>
    <property type="match status" value="1"/>
</dbReference>
<sequence length="279" mass="30263">MANQQMTDHYAVIGNPISHSKSPFIHSEFAKQTGQNLDYIARKIPIDELAVGLRQLQTEGFKGINITVPFKEEAWQQVSDKSAHAERAGAINTIIFNDDGSLTGDNTDGIGLCRDLTNNHQIELKGKRLLLLGAGGAARGVIEPLLKYQPSSLFIANRTASKALDLSTLFAKFGSIKGGGYDELSGSFDVIINATAASLNGEVPPLPADILASDGVCYDMMYSDNDTAFISWAKRHNVAKAIDGLGMLVEQAAEAFRLWRGVQPDTQQVIAQIRQFKKA</sequence>
<evidence type="ECO:0000256" key="5">
    <source>
        <dbReference type="ARBA" id="ARBA00023141"/>
    </source>
</evidence>
<dbReference type="SUPFAM" id="SSF51735">
    <property type="entry name" value="NAD(P)-binding Rossmann-fold domains"/>
    <property type="match status" value="1"/>
</dbReference>
<dbReference type="PANTHER" id="PTHR21089">
    <property type="entry name" value="SHIKIMATE DEHYDROGENASE"/>
    <property type="match status" value="1"/>
</dbReference>
<dbReference type="GO" id="GO:0005829">
    <property type="term" value="C:cytosol"/>
    <property type="evidence" value="ECO:0007669"/>
    <property type="project" value="TreeGrafter"/>
</dbReference>
<dbReference type="HAMAP" id="MF_00222">
    <property type="entry name" value="Shikimate_DH_AroE"/>
    <property type="match status" value="1"/>
</dbReference>
<dbReference type="InterPro" id="IPR041121">
    <property type="entry name" value="SDH_C"/>
</dbReference>
<reference evidence="9" key="1">
    <citation type="journal article" date="2015" name="Nature">
        <title>Complex archaea that bridge the gap between prokaryotes and eukaryotes.</title>
        <authorList>
            <person name="Spang A."/>
            <person name="Saw J.H."/>
            <person name="Jorgensen S.L."/>
            <person name="Zaremba-Niedzwiedzka K."/>
            <person name="Martijn J."/>
            <person name="Lind A.E."/>
            <person name="van Eijk R."/>
            <person name="Schleper C."/>
            <person name="Guy L."/>
            <person name="Ettema T.J."/>
        </authorList>
    </citation>
    <scope>NUCLEOTIDE SEQUENCE</scope>
</reference>
<dbReference type="Gene3D" id="3.40.50.10860">
    <property type="entry name" value="Leucine Dehydrogenase, chain A, domain 1"/>
    <property type="match status" value="1"/>
</dbReference>
<dbReference type="SUPFAM" id="SSF53223">
    <property type="entry name" value="Aminoacid dehydrogenase-like, N-terminal domain"/>
    <property type="match status" value="1"/>
</dbReference>
<dbReference type="EMBL" id="LAZR01001593">
    <property type="protein sequence ID" value="KKN42252.1"/>
    <property type="molecule type" value="Genomic_DNA"/>
</dbReference>
<dbReference type="CDD" id="cd01065">
    <property type="entry name" value="NAD_bind_Shikimate_DH"/>
    <property type="match status" value="1"/>
</dbReference>
<dbReference type="NCBIfam" id="TIGR00507">
    <property type="entry name" value="aroE"/>
    <property type="match status" value="1"/>
</dbReference>
<dbReference type="InterPro" id="IPR006151">
    <property type="entry name" value="Shikm_DH/Glu-tRNA_Rdtase"/>
</dbReference>